<dbReference type="PANTHER" id="PTHR43537">
    <property type="entry name" value="TRANSCRIPTIONAL REGULATOR, GNTR FAMILY"/>
    <property type="match status" value="1"/>
</dbReference>
<dbReference type="InterPro" id="IPR036388">
    <property type="entry name" value="WH-like_DNA-bd_sf"/>
</dbReference>
<dbReference type="Gene3D" id="1.20.120.530">
    <property type="entry name" value="GntR ligand-binding domain-like"/>
    <property type="match status" value="1"/>
</dbReference>
<accession>A0A175RJD0</accession>
<dbReference type="Proteomes" id="UP000078529">
    <property type="component" value="Unassembled WGS sequence"/>
</dbReference>
<dbReference type="InterPro" id="IPR011711">
    <property type="entry name" value="GntR_C"/>
</dbReference>
<evidence type="ECO:0000256" key="1">
    <source>
        <dbReference type="ARBA" id="ARBA00023015"/>
    </source>
</evidence>
<keyword evidence="1" id="KW-0805">Transcription regulation</keyword>
<dbReference type="GO" id="GO:0003700">
    <property type="term" value="F:DNA-binding transcription factor activity"/>
    <property type="evidence" value="ECO:0007669"/>
    <property type="project" value="InterPro"/>
</dbReference>
<dbReference type="GO" id="GO:0003677">
    <property type="term" value="F:DNA binding"/>
    <property type="evidence" value="ECO:0007669"/>
    <property type="project" value="UniProtKB-KW"/>
</dbReference>
<sequence>MSDQLPSVWTADLDGLLPLPPMDRLRDTLDALGRFVEGSGLKAGDRLPAERELMQALGVGRSTIREAARQLQALGVVETRKGSGSYLLRPISAATIHMPLSITATGLREALLQTLDIRRGLEAEASALAAIRHTADDLARMSERLVEMERVHRLNGTAGPEDLLFHLSIYDAAQNPLFRQLLEQMREAFERFFTKPFDRPDFAGRSFPLHREMFDAIAARDPGVAREKTLAILDIVEEDIKDMSQ</sequence>
<organism evidence="5 6">
    <name type="scientific">Aureimonas ureilytica</name>
    <dbReference type="NCBI Taxonomy" id="401562"/>
    <lineage>
        <taxon>Bacteria</taxon>
        <taxon>Pseudomonadati</taxon>
        <taxon>Pseudomonadota</taxon>
        <taxon>Alphaproteobacteria</taxon>
        <taxon>Hyphomicrobiales</taxon>
        <taxon>Aurantimonadaceae</taxon>
        <taxon>Aureimonas</taxon>
    </lineage>
</organism>
<dbReference type="Gene3D" id="1.10.10.10">
    <property type="entry name" value="Winged helix-like DNA-binding domain superfamily/Winged helix DNA-binding domain"/>
    <property type="match status" value="1"/>
</dbReference>
<dbReference type="Pfam" id="PF07729">
    <property type="entry name" value="FCD"/>
    <property type="match status" value="1"/>
</dbReference>
<protein>
    <submittedName>
        <fullName evidence="5">GntR family transcriptional regulator</fullName>
    </submittedName>
</protein>
<dbReference type="SMART" id="SM00345">
    <property type="entry name" value="HTH_GNTR"/>
    <property type="match status" value="1"/>
</dbReference>
<keyword evidence="3" id="KW-0804">Transcription</keyword>
<proteinExistence type="predicted"/>
<dbReference type="SMART" id="SM00895">
    <property type="entry name" value="FCD"/>
    <property type="match status" value="1"/>
</dbReference>
<evidence type="ECO:0000313" key="6">
    <source>
        <dbReference type="Proteomes" id="UP000078529"/>
    </source>
</evidence>
<name>A0A175RJD0_9HYPH</name>
<reference evidence="5 6" key="1">
    <citation type="journal article" date="2016" name="Front. Microbiol.">
        <title>Genomic Resource of Rice Seed Associated Bacteria.</title>
        <authorList>
            <person name="Midha S."/>
            <person name="Bansal K."/>
            <person name="Sharma S."/>
            <person name="Kumar N."/>
            <person name="Patil P.P."/>
            <person name="Chaudhry V."/>
            <person name="Patil P.B."/>
        </authorList>
    </citation>
    <scope>NUCLEOTIDE SEQUENCE [LARGE SCALE GENOMIC DNA]</scope>
    <source>
        <strain evidence="5 6">NS365</strain>
    </source>
</reference>
<dbReference type="InterPro" id="IPR036390">
    <property type="entry name" value="WH_DNA-bd_sf"/>
</dbReference>
<evidence type="ECO:0000313" key="5">
    <source>
        <dbReference type="EMBL" id="KTR03857.1"/>
    </source>
</evidence>
<dbReference type="EMBL" id="LDQA01000045">
    <property type="protein sequence ID" value="KTR03857.1"/>
    <property type="molecule type" value="Genomic_DNA"/>
</dbReference>
<gene>
    <name evidence="5" type="ORF">NS365_16955</name>
</gene>
<evidence type="ECO:0000259" key="4">
    <source>
        <dbReference type="PROSITE" id="PS50949"/>
    </source>
</evidence>
<evidence type="ECO:0000256" key="2">
    <source>
        <dbReference type="ARBA" id="ARBA00023125"/>
    </source>
</evidence>
<feature type="domain" description="HTH gntR-type" evidence="4">
    <location>
        <begin position="22"/>
        <end position="90"/>
    </location>
</feature>
<dbReference type="CDD" id="cd07377">
    <property type="entry name" value="WHTH_GntR"/>
    <property type="match status" value="1"/>
</dbReference>
<keyword evidence="6" id="KW-1185">Reference proteome</keyword>
<dbReference type="AlphaFoldDB" id="A0A175RJD0"/>
<dbReference type="InterPro" id="IPR000524">
    <property type="entry name" value="Tscrpt_reg_HTH_GntR"/>
</dbReference>
<dbReference type="PANTHER" id="PTHR43537:SF5">
    <property type="entry name" value="UXU OPERON TRANSCRIPTIONAL REGULATOR"/>
    <property type="match status" value="1"/>
</dbReference>
<dbReference type="PRINTS" id="PR00035">
    <property type="entry name" value="HTHGNTR"/>
</dbReference>
<comment type="caution">
    <text evidence="5">The sequence shown here is derived from an EMBL/GenBank/DDBJ whole genome shotgun (WGS) entry which is preliminary data.</text>
</comment>
<dbReference type="PATRIC" id="fig|401562.4.peg.3272"/>
<evidence type="ECO:0000256" key="3">
    <source>
        <dbReference type="ARBA" id="ARBA00023163"/>
    </source>
</evidence>
<keyword evidence="2" id="KW-0238">DNA-binding</keyword>
<dbReference type="SUPFAM" id="SSF48008">
    <property type="entry name" value="GntR ligand-binding domain-like"/>
    <property type="match status" value="1"/>
</dbReference>
<dbReference type="InterPro" id="IPR008920">
    <property type="entry name" value="TF_FadR/GntR_C"/>
</dbReference>
<dbReference type="SUPFAM" id="SSF46785">
    <property type="entry name" value="Winged helix' DNA-binding domain"/>
    <property type="match status" value="1"/>
</dbReference>
<dbReference type="Pfam" id="PF00392">
    <property type="entry name" value="GntR"/>
    <property type="match status" value="1"/>
</dbReference>
<dbReference type="PROSITE" id="PS50949">
    <property type="entry name" value="HTH_GNTR"/>
    <property type="match status" value="1"/>
</dbReference>